<feature type="region of interest" description="Disordered" evidence="1">
    <location>
        <begin position="1"/>
        <end position="37"/>
    </location>
</feature>
<keyword evidence="3" id="KW-1185">Reference proteome</keyword>
<reference evidence="2" key="1">
    <citation type="submission" date="2022-05" db="EMBL/GenBank/DDBJ databases">
        <title>The Musa troglodytarum L. genome provides insights into the mechanism of non-climacteric behaviour and enrichment of carotenoids.</title>
        <authorList>
            <person name="Wang J."/>
        </authorList>
    </citation>
    <scope>NUCLEOTIDE SEQUENCE</scope>
    <source>
        <tissue evidence="2">Leaf</tissue>
    </source>
</reference>
<name>A0A9E7EGI2_9LILI</name>
<evidence type="ECO:0000256" key="1">
    <source>
        <dbReference type="SAM" id="MobiDB-lite"/>
    </source>
</evidence>
<gene>
    <name evidence="2" type="ORF">MUK42_33629</name>
</gene>
<proteinExistence type="predicted"/>
<evidence type="ECO:0000313" key="3">
    <source>
        <dbReference type="Proteomes" id="UP001055439"/>
    </source>
</evidence>
<dbReference type="EMBL" id="CP097502">
    <property type="protein sequence ID" value="URD76736.1"/>
    <property type="molecule type" value="Genomic_DNA"/>
</dbReference>
<evidence type="ECO:0000313" key="2">
    <source>
        <dbReference type="EMBL" id="URD76736.1"/>
    </source>
</evidence>
<sequence length="67" mass="7656">MMEWRGRRRQQQEEEGGWWGPTNRHSGKKYGRQPPLPAADRSTVLVAFVVVKLVVPDCSSVGEEVLY</sequence>
<dbReference type="AlphaFoldDB" id="A0A9E7EGI2"/>
<accession>A0A9E7EGI2</accession>
<organism evidence="2 3">
    <name type="scientific">Musa troglodytarum</name>
    <name type="common">fe'i banana</name>
    <dbReference type="NCBI Taxonomy" id="320322"/>
    <lineage>
        <taxon>Eukaryota</taxon>
        <taxon>Viridiplantae</taxon>
        <taxon>Streptophyta</taxon>
        <taxon>Embryophyta</taxon>
        <taxon>Tracheophyta</taxon>
        <taxon>Spermatophyta</taxon>
        <taxon>Magnoliopsida</taxon>
        <taxon>Liliopsida</taxon>
        <taxon>Zingiberales</taxon>
        <taxon>Musaceae</taxon>
        <taxon>Musa</taxon>
    </lineage>
</organism>
<protein>
    <submittedName>
        <fullName evidence="2">Uncharacterized protein</fullName>
    </submittedName>
</protein>
<dbReference type="Proteomes" id="UP001055439">
    <property type="component" value="Chromosome 1"/>
</dbReference>